<organism evidence="1 2">
    <name type="scientific">Tritrichomonas foetus</name>
    <dbReference type="NCBI Taxonomy" id="1144522"/>
    <lineage>
        <taxon>Eukaryota</taxon>
        <taxon>Metamonada</taxon>
        <taxon>Parabasalia</taxon>
        <taxon>Tritrichomonadida</taxon>
        <taxon>Tritrichomonadidae</taxon>
        <taxon>Tritrichomonas</taxon>
    </lineage>
</organism>
<dbReference type="RefSeq" id="XP_068356814.1">
    <property type="nucleotide sequence ID" value="XM_068506434.1"/>
</dbReference>
<proteinExistence type="predicted"/>
<comment type="caution">
    <text evidence="1">The sequence shown here is derived from an EMBL/GenBank/DDBJ whole genome shotgun (WGS) entry which is preliminary data.</text>
</comment>
<keyword evidence="2" id="KW-1185">Reference proteome</keyword>
<dbReference type="Proteomes" id="UP000179807">
    <property type="component" value="Unassembled WGS sequence"/>
</dbReference>
<protein>
    <submittedName>
        <fullName evidence="1">Uncharacterized protein</fullName>
    </submittedName>
</protein>
<dbReference type="VEuPathDB" id="TrichDB:TRFO_28870"/>
<evidence type="ECO:0000313" key="1">
    <source>
        <dbReference type="EMBL" id="OHT03678.1"/>
    </source>
</evidence>
<dbReference type="GeneID" id="94841138"/>
<accession>A0A1J4K1Q7</accession>
<gene>
    <name evidence="1" type="ORF">TRFO_28870</name>
</gene>
<sequence length="762" mass="87299">MSERNDASAFLVASSNFSYNALSHYFKLLRDSTYSIAPWIECDFWHDIRNQSFAEMYFLEMVGALERSVQDIQNSSSDSLHKETKTYIKTLLHLCVTYLRTFPPKTWKLTTESIRDKNIYGLNEVLDYIDNFLTSPPQLLESIISPLISKHSSSILKQTLPLFCFINLISQLHSNETAKYTIYTTFQSLFVNHTCDSSRIQLLHLLKFIISSFPGMNENKIPVIKEYLIPLLGVEDPISTLATQIGLIFDLETEIIGAAYFNLLKNACQMSELGEIPILFDASHSFIANRLVSPAQQTSLSETIVNFVRYFVKANCRCSQKMPVKDCFHTFSHMKMSKKYLERLKEKMTSDLPNDIDLACQLDPISVPIKAIRFPAHFGLDSSNLQQFFTTNSATNSTTDNSHSNLYIHNFLSKSAFVNNVIKPIQTHFKDQFPNFYEQNIVLIGDDSFIVSILLSLLLSIPNSNEFQRSVSFKFFYIPTTSGIISRFLSKNDPMYHQLISNLYQTINDIAPVLNDNSEAFMPEVEDETEKEVYSSNLWFSDPSPSNILKIGIQHFLLYANSIVSIPVWKCIIEFKDQPDKFVIVPMILSLHIGNQFVNKHTGKFTDESSSRPRSANLNFRTAANERVEMDNERITSIALWNAEANLHSQPTDGFLMMQIARNPNSTDNARHDVIINFRFELSRSEPFNIMIDKRAYEGVKSVNVAPLESFDPRENVFKLRFATFTPFQKEMFHIDSINNKEYGHASTVGDDEAEVEQNYHE</sequence>
<evidence type="ECO:0000313" key="2">
    <source>
        <dbReference type="Proteomes" id="UP000179807"/>
    </source>
</evidence>
<dbReference type="EMBL" id="MLAK01000818">
    <property type="protein sequence ID" value="OHT03678.1"/>
    <property type="molecule type" value="Genomic_DNA"/>
</dbReference>
<reference evidence="1" key="1">
    <citation type="submission" date="2016-10" db="EMBL/GenBank/DDBJ databases">
        <authorList>
            <person name="Benchimol M."/>
            <person name="Almeida L.G."/>
            <person name="Vasconcelos A.T."/>
            <person name="Perreira-Neves A."/>
            <person name="Rosa I.A."/>
            <person name="Tasca T."/>
            <person name="Bogo M.R."/>
            <person name="de Souza W."/>
        </authorList>
    </citation>
    <scope>NUCLEOTIDE SEQUENCE [LARGE SCALE GENOMIC DNA]</scope>
    <source>
        <strain evidence="1">K</strain>
    </source>
</reference>
<dbReference type="OrthoDB" id="10619808at2759"/>
<name>A0A1J4K1Q7_9EUKA</name>
<dbReference type="AlphaFoldDB" id="A0A1J4K1Q7"/>